<keyword evidence="3" id="KW-1185">Reference proteome</keyword>
<dbReference type="AlphaFoldDB" id="A0A8H3X2F8"/>
<proteinExistence type="predicted"/>
<organism evidence="2 3">
    <name type="scientific">Gigaspora margarita</name>
    <dbReference type="NCBI Taxonomy" id="4874"/>
    <lineage>
        <taxon>Eukaryota</taxon>
        <taxon>Fungi</taxon>
        <taxon>Fungi incertae sedis</taxon>
        <taxon>Mucoromycota</taxon>
        <taxon>Glomeromycotina</taxon>
        <taxon>Glomeromycetes</taxon>
        <taxon>Diversisporales</taxon>
        <taxon>Gigasporaceae</taxon>
        <taxon>Gigaspora</taxon>
    </lineage>
</organism>
<evidence type="ECO:0000313" key="2">
    <source>
        <dbReference type="EMBL" id="KAF0398690.1"/>
    </source>
</evidence>
<name>A0A8H3X2F8_GIGMA</name>
<accession>A0A8H3X2F8</accession>
<feature type="compositionally biased region" description="Basic and acidic residues" evidence="1">
    <location>
        <begin position="1"/>
        <end position="10"/>
    </location>
</feature>
<feature type="region of interest" description="Disordered" evidence="1">
    <location>
        <begin position="1"/>
        <end position="53"/>
    </location>
</feature>
<evidence type="ECO:0000256" key="1">
    <source>
        <dbReference type="SAM" id="MobiDB-lite"/>
    </source>
</evidence>
<dbReference type="Proteomes" id="UP000439903">
    <property type="component" value="Unassembled WGS sequence"/>
</dbReference>
<feature type="compositionally biased region" description="Acidic residues" evidence="1">
    <location>
        <begin position="11"/>
        <end position="21"/>
    </location>
</feature>
<feature type="compositionally biased region" description="Basic and acidic residues" evidence="1">
    <location>
        <begin position="44"/>
        <end position="53"/>
    </location>
</feature>
<protein>
    <submittedName>
        <fullName evidence="2">Uncharacterized protein</fullName>
    </submittedName>
</protein>
<comment type="caution">
    <text evidence="2">The sequence shown here is derived from an EMBL/GenBank/DDBJ whole genome shotgun (WGS) entry which is preliminary data.</text>
</comment>
<sequence>MFQKARKEVMTDDEGQSTDDDIGCRSDDDRLDDTFSDTGQTTDTEYKSAEETATEKIKTMYREVMTNDKGQSINDDVENRSDNGRVEVFDAGQTTDDEYKSSEETTMRKIKKARREVMMNDEGAINQ</sequence>
<dbReference type="EMBL" id="WTPW01002077">
    <property type="protein sequence ID" value="KAF0398690.1"/>
    <property type="molecule type" value="Genomic_DNA"/>
</dbReference>
<gene>
    <name evidence="2" type="ORF">F8M41_009812</name>
</gene>
<evidence type="ECO:0000313" key="3">
    <source>
        <dbReference type="Proteomes" id="UP000439903"/>
    </source>
</evidence>
<reference evidence="2 3" key="1">
    <citation type="journal article" date="2019" name="Environ. Microbiol.">
        <title>At the nexus of three kingdoms: the genome of the mycorrhizal fungus Gigaspora margarita provides insights into plant, endobacterial and fungal interactions.</title>
        <authorList>
            <person name="Venice F."/>
            <person name="Ghignone S."/>
            <person name="Salvioli di Fossalunga A."/>
            <person name="Amselem J."/>
            <person name="Novero M."/>
            <person name="Xianan X."/>
            <person name="Sedzielewska Toro K."/>
            <person name="Morin E."/>
            <person name="Lipzen A."/>
            <person name="Grigoriev I.V."/>
            <person name="Henrissat B."/>
            <person name="Martin F.M."/>
            <person name="Bonfante P."/>
        </authorList>
    </citation>
    <scope>NUCLEOTIDE SEQUENCE [LARGE SCALE GENOMIC DNA]</scope>
    <source>
        <strain evidence="2 3">BEG34</strain>
    </source>
</reference>